<feature type="compositionally biased region" description="Basic and acidic residues" evidence="1">
    <location>
        <begin position="398"/>
        <end position="424"/>
    </location>
</feature>
<feature type="compositionally biased region" description="Polar residues" evidence="1">
    <location>
        <begin position="624"/>
        <end position="633"/>
    </location>
</feature>
<name>A0A1J1I5H2_9DIPT</name>
<dbReference type="AlphaFoldDB" id="A0A1J1I5H2"/>
<feature type="region of interest" description="Disordered" evidence="1">
    <location>
        <begin position="336"/>
        <end position="787"/>
    </location>
</feature>
<feature type="compositionally biased region" description="Polar residues" evidence="1">
    <location>
        <begin position="504"/>
        <end position="517"/>
    </location>
</feature>
<gene>
    <name evidence="2" type="ORF">CLUMA_CG008997</name>
</gene>
<feature type="compositionally biased region" description="Acidic residues" evidence="1">
    <location>
        <begin position="692"/>
        <end position="708"/>
    </location>
</feature>
<feature type="compositionally biased region" description="Acidic residues" evidence="1">
    <location>
        <begin position="460"/>
        <end position="489"/>
    </location>
</feature>
<reference evidence="2 3" key="1">
    <citation type="submission" date="2015-04" db="EMBL/GenBank/DDBJ databases">
        <authorList>
            <person name="Syromyatnikov M.Y."/>
            <person name="Popov V.N."/>
        </authorList>
    </citation>
    <scope>NUCLEOTIDE SEQUENCE [LARGE SCALE GENOMIC DNA]</scope>
</reference>
<dbReference type="STRING" id="568069.A0A1J1I5H2"/>
<feature type="compositionally biased region" description="Polar residues" evidence="1">
    <location>
        <begin position="366"/>
        <end position="396"/>
    </location>
</feature>
<feature type="compositionally biased region" description="Polar residues" evidence="1">
    <location>
        <begin position="562"/>
        <end position="575"/>
    </location>
</feature>
<protein>
    <submittedName>
        <fullName evidence="2">CLUMA_CG008997, isoform A</fullName>
    </submittedName>
</protein>
<keyword evidence="3" id="KW-1185">Reference proteome</keyword>
<feature type="compositionally biased region" description="Acidic residues" evidence="1">
    <location>
        <begin position="749"/>
        <end position="779"/>
    </location>
</feature>
<feature type="compositionally biased region" description="Polar residues" evidence="1">
    <location>
        <begin position="737"/>
        <end position="748"/>
    </location>
</feature>
<evidence type="ECO:0000313" key="3">
    <source>
        <dbReference type="Proteomes" id="UP000183832"/>
    </source>
</evidence>
<evidence type="ECO:0000313" key="2">
    <source>
        <dbReference type="EMBL" id="CRK95528.1"/>
    </source>
</evidence>
<organism evidence="2 3">
    <name type="scientific">Clunio marinus</name>
    <dbReference type="NCBI Taxonomy" id="568069"/>
    <lineage>
        <taxon>Eukaryota</taxon>
        <taxon>Metazoa</taxon>
        <taxon>Ecdysozoa</taxon>
        <taxon>Arthropoda</taxon>
        <taxon>Hexapoda</taxon>
        <taxon>Insecta</taxon>
        <taxon>Pterygota</taxon>
        <taxon>Neoptera</taxon>
        <taxon>Endopterygota</taxon>
        <taxon>Diptera</taxon>
        <taxon>Nematocera</taxon>
        <taxon>Chironomoidea</taxon>
        <taxon>Chironomidae</taxon>
        <taxon>Clunio</taxon>
    </lineage>
</organism>
<dbReference type="EMBL" id="CVRI01000042">
    <property type="protein sequence ID" value="CRK95528.1"/>
    <property type="molecule type" value="Genomic_DNA"/>
</dbReference>
<feature type="compositionally biased region" description="Acidic residues" evidence="1">
    <location>
        <begin position="634"/>
        <end position="647"/>
    </location>
</feature>
<evidence type="ECO:0000256" key="1">
    <source>
        <dbReference type="SAM" id="MobiDB-lite"/>
    </source>
</evidence>
<feature type="compositionally biased region" description="Polar residues" evidence="1">
    <location>
        <begin position="449"/>
        <end position="458"/>
    </location>
</feature>
<feature type="compositionally biased region" description="Acidic residues" evidence="1">
    <location>
        <begin position="576"/>
        <end position="590"/>
    </location>
</feature>
<accession>A0A1J1I5H2</accession>
<feature type="compositionally biased region" description="Acidic residues" evidence="1">
    <location>
        <begin position="518"/>
        <end position="531"/>
    </location>
</feature>
<feature type="compositionally biased region" description="Polar residues" evidence="1">
    <location>
        <begin position="679"/>
        <end position="691"/>
    </location>
</feature>
<feature type="compositionally biased region" description="Basic and acidic residues" evidence="1">
    <location>
        <begin position="343"/>
        <end position="365"/>
    </location>
</feature>
<dbReference type="Proteomes" id="UP000183832">
    <property type="component" value="Unassembled WGS sequence"/>
</dbReference>
<sequence length="787" mass="88995">MSKPLQPIFFTSKYKKIVLNEIVIRMKIKKEIDDVFWNEVSKAVTENYFEATPLQIKEFFFKEIYPSLSDNNYGLVGPSTIKKIKKAFVNSLSPKRTNLSLYWQTFNDENDDNFEMKTEINQNGANFKENFNQIEDNHISFEFIALSDPNISTHCIKTESQDPFSTFNLKSTQLSDNIPHSPASFDSESIIEYDGVSSIVSSPDYSNDSHNDSVIKKFHENEEHVETECTFKELQVLLDLLGSETTNSRNIESSMDVVKNSTVRDATVRSLPFDATDDYPKPQKLPRLAAEIVQHSNVENLEPVEVNQEDKEEENLSQNESIEMKFTSIQFVIVPSSQQQDKLPNEENNCEKEKDITENDFRESKIASTKSVTANLSCQQQEPPKLTSETDQNFKSFDSAKVEEKDKHLEDLPIKSIDENKQFEADDGETGENSKSPLVTLEKPIVATTIGQQQPQNIETTEDEEDSDLENFEPADENELIEADDDETGENSTSPLVTLEQPVLANTNEQQQPQNIETAEDEEDSDLENFEPADKNELIEADDDETGENSTSPLVTLEQPVLANTNEQQQPQNIETAEDEEDSDLENFEPADEKELIEAVDDETGENSTSPLVTLEKPIFAITIGQQQPQNIETAEDEEDSDLENFEPADKNQLIEADDEETGENSTCPLVTLEKPIFATSNGQQQPQNIETAEDEEDSDLENFEPADENQLIEADGNETGENSTSPLVTLEKPIFATSNGQQQPQNIETDEDEEKSDLENFEPADENEIDEIDDEISEDDFKNLQY</sequence>
<proteinExistence type="predicted"/>